<feature type="coiled-coil region" evidence="13">
    <location>
        <begin position="4"/>
        <end position="66"/>
    </location>
</feature>
<keyword evidence="7" id="KW-0243">Dynein</keyword>
<evidence type="ECO:0000256" key="9">
    <source>
        <dbReference type="ARBA" id="ARBA00023069"/>
    </source>
</evidence>
<evidence type="ECO:0000259" key="15">
    <source>
        <dbReference type="Pfam" id="PF12777"/>
    </source>
</evidence>
<dbReference type="FunFam" id="3.10.490.20:FF:000010">
    <property type="entry name" value="Dynein heavy chain, putative"/>
    <property type="match status" value="1"/>
</dbReference>
<dbReference type="InterPro" id="IPR027417">
    <property type="entry name" value="P-loop_NTPase"/>
</dbReference>
<dbReference type="GO" id="GO:0051959">
    <property type="term" value="F:dynein light intermediate chain binding"/>
    <property type="evidence" value="ECO:0007669"/>
    <property type="project" value="InterPro"/>
</dbReference>
<dbReference type="Pfam" id="PF03028">
    <property type="entry name" value="Dynein_heavy"/>
    <property type="match status" value="1"/>
</dbReference>
<dbReference type="GO" id="GO:0005930">
    <property type="term" value="C:axoneme"/>
    <property type="evidence" value="ECO:0007669"/>
    <property type="project" value="UniProtKB-SubCell"/>
</dbReference>
<dbReference type="Gene3D" id="1.10.8.720">
    <property type="entry name" value="Region D6 of dynein motor"/>
    <property type="match status" value="1"/>
</dbReference>
<dbReference type="GO" id="GO:0005524">
    <property type="term" value="F:ATP binding"/>
    <property type="evidence" value="ECO:0007669"/>
    <property type="project" value="UniProtKB-KW"/>
</dbReference>
<keyword evidence="11" id="KW-0206">Cytoskeleton</keyword>
<name>A0A7S4MJ94_9EUKA</name>
<dbReference type="Pfam" id="PF18199">
    <property type="entry name" value="Dynein_C"/>
    <property type="match status" value="1"/>
</dbReference>
<evidence type="ECO:0000256" key="5">
    <source>
        <dbReference type="ARBA" id="ARBA00022741"/>
    </source>
</evidence>
<feature type="domain" description="Dynein heavy chain ATP-binding dynein motor region" evidence="16">
    <location>
        <begin position="150"/>
        <end position="369"/>
    </location>
</feature>
<dbReference type="Pfam" id="PF18198">
    <property type="entry name" value="AAA_lid_11"/>
    <property type="match status" value="1"/>
</dbReference>
<dbReference type="EMBL" id="HBKO01022026">
    <property type="protein sequence ID" value="CAE2225648.1"/>
    <property type="molecule type" value="Transcribed_RNA"/>
</dbReference>
<dbReference type="InterPro" id="IPR043160">
    <property type="entry name" value="Dynein_C_barrel"/>
</dbReference>
<evidence type="ECO:0000256" key="11">
    <source>
        <dbReference type="ARBA" id="ARBA00023212"/>
    </source>
</evidence>
<dbReference type="Gene3D" id="6.10.140.1060">
    <property type="match status" value="1"/>
</dbReference>
<keyword evidence="9" id="KW-0969">Cilium</keyword>
<protein>
    <recommendedName>
        <fullName evidence="20">Dynein heavy chain</fullName>
    </recommendedName>
</protein>
<evidence type="ECO:0000259" key="14">
    <source>
        <dbReference type="Pfam" id="PF03028"/>
    </source>
</evidence>
<evidence type="ECO:0000259" key="18">
    <source>
        <dbReference type="Pfam" id="PF18199"/>
    </source>
</evidence>
<comment type="subcellular location">
    <subcellularLocation>
        <location evidence="1">Cytoplasm</location>
        <location evidence="1">Cytoskeleton</location>
        <location evidence="1">Cilium axoneme</location>
    </subcellularLocation>
</comment>
<dbReference type="FunFam" id="3.40.50.300:FF:000320">
    <property type="entry name" value="Dynein, axonemal, heavy chain 5"/>
    <property type="match status" value="1"/>
</dbReference>
<dbReference type="InterPro" id="IPR041228">
    <property type="entry name" value="Dynein_C"/>
</dbReference>
<keyword evidence="2" id="KW-0963">Cytoplasm</keyword>
<keyword evidence="10" id="KW-0505">Motor protein</keyword>
<evidence type="ECO:0000256" key="6">
    <source>
        <dbReference type="ARBA" id="ARBA00022840"/>
    </source>
</evidence>
<dbReference type="Gene3D" id="3.10.490.20">
    <property type="match status" value="1"/>
</dbReference>
<gene>
    <name evidence="19" type="ORF">CPOL0286_LOCUS9957</name>
</gene>
<dbReference type="PANTHER" id="PTHR22878">
    <property type="entry name" value="DYNEIN HEAVY CHAIN 6, AXONEMAL-LIKE-RELATED"/>
    <property type="match status" value="1"/>
</dbReference>
<reference evidence="19" key="1">
    <citation type="submission" date="2021-01" db="EMBL/GenBank/DDBJ databases">
        <authorList>
            <person name="Corre E."/>
            <person name="Pelletier E."/>
            <person name="Niang G."/>
            <person name="Scheremetjew M."/>
            <person name="Finn R."/>
            <person name="Kale V."/>
            <person name="Holt S."/>
            <person name="Cochrane G."/>
            <person name="Meng A."/>
            <person name="Brown T."/>
            <person name="Cohen L."/>
        </authorList>
    </citation>
    <scope>NUCLEOTIDE SEQUENCE</scope>
    <source>
        <strain evidence="19">UIO037</strain>
    </source>
</reference>
<dbReference type="InterPro" id="IPR042219">
    <property type="entry name" value="AAA_lid_11_sf"/>
</dbReference>
<dbReference type="Pfam" id="PF12777">
    <property type="entry name" value="MT"/>
    <property type="match status" value="1"/>
</dbReference>
<dbReference type="InterPro" id="IPR035706">
    <property type="entry name" value="AAA_9"/>
</dbReference>
<evidence type="ECO:0000256" key="2">
    <source>
        <dbReference type="ARBA" id="ARBA00022490"/>
    </source>
</evidence>
<dbReference type="GO" id="GO:0007018">
    <property type="term" value="P:microtubule-based movement"/>
    <property type="evidence" value="ECO:0007669"/>
    <property type="project" value="InterPro"/>
</dbReference>
<feature type="domain" description="Dynein heavy chain coiled coil stalk" evidence="15">
    <location>
        <begin position="2"/>
        <end position="117"/>
    </location>
</feature>
<dbReference type="InterPro" id="IPR024743">
    <property type="entry name" value="Dynein_HC_stalk"/>
</dbReference>
<evidence type="ECO:0000256" key="3">
    <source>
        <dbReference type="ARBA" id="ARBA00022701"/>
    </source>
</evidence>
<proteinExistence type="predicted"/>
<dbReference type="GO" id="GO:0005874">
    <property type="term" value="C:microtubule"/>
    <property type="evidence" value="ECO:0007669"/>
    <property type="project" value="UniProtKB-KW"/>
</dbReference>
<keyword evidence="4" id="KW-0677">Repeat</keyword>
<dbReference type="FunFam" id="1.10.8.1220:FF:000001">
    <property type="entry name" value="Dynein axonemal heavy chain 5"/>
    <property type="match status" value="1"/>
</dbReference>
<dbReference type="AlphaFoldDB" id="A0A7S4MJ94"/>
<dbReference type="Gene3D" id="3.40.50.300">
    <property type="entry name" value="P-loop containing nucleotide triphosphate hydrolases"/>
    <property type="match status" value="2"/>
</dbReference>
<dbReference type="InterPro" id="IPR004273">
    <property type="entry name" value="Dynein_heavy_D6_P-loop"/>
</dbReference>
<keyword evidence="8 13" id="KW-0175">Coiled coil</keyword>
<keyword evidence="3" id="KW-0493">Microtubule</keyword>
<evidence type="ECO:0000259" key="17">
    <source>
        <dbReference type="Pfam" id="PF18198"/>
    </source>
</evidence>
<feature type="domain" description="Dynein heavy chain C-terminal" evidence="18">
    <location>
        <begin position="907"/>
        <end position="1207"/>
    </location>
</feature>
<dbReference type="Gene3D" id="1.20.920.20">
    <property type="match status" value="1"/>
</dbReference>
<feature type="domain" description="Dynein heavy chain region D6 P-loop" evidence="14">
    <location>
        <begin position="617"/>
        <end position="725"/>
    </location>
</feature>
<evidence type="ECO:0000256" key="10">
    <source>
        <dbReference type="ARBA" id="ARBA00023175"/>
    </source>
</evidence>
<evidence type="ECO:0008006" key="20">
    <source>
        <dbReference type="Google" id="ProtNLM"/>
    </source>
</evidence>
<dbReference type="GO" id="GO:0045505">
    <property type="term" value="F:dynein intermediate chain binding"/>
    <property type="evidence" value="ECO:0007669"/>
    <property type="project" value="InterPro"/>
</dbReference>
<keyword evidence="12" id="KW-0966">Cell projection</keyword>
<dbReference type="InterPro" id="IPR041658">
    <property type="entry name" value="AAA_lid_11"/>
</dbReference>
<evidence type="ECO:0000256" key="4">
    <source>
        <dbReference type="ARBA" id="ARBA00022737"/>
    </source>
</evidence>
<evidence type="ECO:0000256" key="12">
    <source>
        <dbReference type="ARBA" id="ARBA00023273"/>
    </source>
</evidence>
<accession>A0A7S4MJ94</accession>
<organism evidence="19">
    <name type="scientific">Prymnesium polylepis</name>
    <dbReference type="NCBI Taxonomy" id="72548"/>
    <lineage>
        <taxon>Eukaryota</taxon>
        <taxon>Haptista</taxon>
        <taxon>Haptophyta</taxon>
        <taxon>Prymnesiophyceae</taxon>
        <taxon>Prymnesiales</taxon>
        <taxon>Prymnesiaceae</taxon>
        <taxon>Prymnesium</taxon>
    </lineage>
</organism>
<evidence type="ECO:0000259" key="16">
    <source>
        <dbReference type="Pfam" id="PF12781"/>
    </source>
</evidence>
<evidence type="ECO:0000313" key="19">
    <source>
        <dbReference type="EMBL" id="CAE2225648.1"/>
    </source>
</evidence>
<sequence>MEALKGAEGKLKSANTKLAKAQAELDGVQAELDAMQAQFDEALANKQRLQEDADATQKRMDAANRLIGGLAGERKRWGEQSEAFADEIRRLAGDVAMACAFISYVGPFNTEFREMLQSGVFYKDCVAKQVPCTEDLRISLFLVEQSTIADWNQEGLPTDELSIQNGIMVTRSQKWPLMIDPQSQGLSWIKRREEANQLCITSLIHKRFRNMLEDSMAFGTPMLIENVEEEIDPVLDPVLNKEIQRKGRSLIIQLSDKECDYSESFALFMCSKLANPHYSPETFAQLTVINFTVTMNGLEQQLLGRVLGFERAELEEQKQKLVEEVNGNKKVLKGLEDDLLYRLANSTGNLLDDAELIDVLQQTKETGLEVQEKLLNAEDTDKRINTAREEYRPVATRGSLLYFMVVDMAAINNMYMVSLQQFLKEFDFSIKSSDKAPLAQKRIGNIIEYVTYHLTVYMWRGVFESHKKIWTLMLAMKIEQVADRLSASYVSCLLKGGGALDVKSERPKLHDWIPEVVWLNVIQLSRTVQMLRDLPDALDRQGEAWRTWYDHDAPETQDFPDYNERLDQFEKMLLVRAIREDRALIATDTYVASALGKRFVLSKPLDLRALSEETTAFVPMITLLSMGSDPTGIINELARKKKIKVVMISMGQGQEPAARKLLEQGTSEGCWVLLQNCHLGLGFMVEVEQWILALGETSEVFRLWITAEPHPKFPIGLLQTSIKFTNEAPAGVQAGLKASYNWLNQDVLDSVSEPKWKIMLYALCFMHTIVQERRKFGPLGFNIPYEFSQADLSACVNYIQNHLNDMETKKRPVDWITVNYMVCDVQYGGKITDDFDRKLFNTYGKAWLTEKCLASDFQFMPGTDTYMIPVATDVEVYRKYIGELPLVDDPELFGLHSNADLVYRTSLTKEVLNTILDIQPKEGGGGGGLTREEIVLKMVEDLQNKTPPDYNGENVKVSIKALGGLGKPLNICLKQEIDRLQKVLKQLRSDLAALKLAIAGTIVMSPELADALDALFMARVPAKWAKVSDLVAPSMGVWFVNILNRAEQFTGWLKNGRPLCFWLTGFFNASGFLTANRQDVCRQHSRDGWALDDVVSTFDVLKQDKDDVKHGPSEGIYIYGLFLDGCKWDKGKGELTDSDPKVIYSPLPVLHIAATGSVDKTKQRDTIYAAPVYRAPKRTGLNFITAVNLKTGEGSMKWVLRGVALLTTTD</sequence>
<feature type="domain" description="Dynein heavy chain AAA lid" evidence="17">
    <location>
        <begin position="756"/>
        <end position="899"/>
    </location>
</feature>
<keyword evidence="6" id="KW-0067">ATP-binding</keyword>
<dbReference type="GO" id="GO:0030286">
    <property type="term" value="C:dynein complex"/>
    <property type="evidence" value="ECO:0007669"/>
    <property type="project" value="UniProtKB-KW"/>
</dbReference>
<dbReference type="PANTHER" id="PTHR22878:SF63">
    <property type="entry name" value="DYNEIN AXONEMAL HEAVY CHAIN 10"/>
    <property type="match status" value="1"/>
</dbReference>
<evidence type="ECO:0000256" key="13">
    <source>
        <dbReference type="SAM" id="Coils"/>
    </source>
</evidence>
<dbReference type="Gene3D" id="1.10.8.1220">
    <property type="match status" value="1"/>
</dbReference>
<evidence type="ECO:0000256" key="1">
    <source>
        <dbReference type="ARBA" id="ARBA00004430"/>
    </source>
</evidence>
<evidence type="ECO:0000256" key="7">
    <source>
        <dbReference type="ARBA" id="ARBA00023017"/>
    </source>
</evidence>
<dbReference type="Gene3D" id="1.20.1270.280">
    <property type="match status" value="1"/>
</dbReference>
<dbReference type="Pfam" id="PF12781">
    <property type="entry name" value="AAA_9"/>
    <property type="match status" value="1"/>
</dbReference>
<feature type="coiled-coil region" evidence="13">
    <location>
        <begin position="970"/>
        <end position="997"/>
    </location>
</feature>
<dbReference type="GO" id="GO:0008569">
    <property type="term" value="F:minus-end-directed microtubule motor activity"/>
    <property type="evidence" value="ECO:0007669"/>
    <property type="project" value="InterPro"/>
</dbReference>
<dbReference type="FunFam" id="1.20.1270.280:FF:000002">
    <property type="entry name" value="Dynein heavy chain 5, axonemal"/>
    <property type="match status" value="1"/>
</dbReference>
<dbReference type="FunFam" id="3.40.50.300:FF:000049">
    <property type="entry name" value="Dynein, axonemal, heavy chain 5"/>
    <property type="match status" value="1"/>
</dbReference>
<keyword evidence="5" id="KW-0547">Nucleotide-binding</keyword>
<dbReference type="InterPro" id="IPR026983">
    <property type="entry name" value="DHC"/>
</dbReference>
<evidence type="ECO:0000256" key="8">
    <source>
        <dbReference type="ARBA" id="ARBA00023054"/>
    </source>
</evidence>